<evidence type="ECO:0000313" key="2">
    <source>
        <dbReference type="Proteomes" id="UP001218188"/>
    </source>
</evidence>
<gene>
    <name evidence="1" type="ORF">C8F04DRAFT_1180901</name>
</gene>
<dbReference type="Proteomes" id="UP001218188">
    <property type="component" value="Unassembled WGS sequence"/>
</dbReference>
<protein>
    <submittedName>
        <fullName evidence="1">Uncharacterized protein</fullName>
    </submittedName>
</protein>
<sequence length="437" mass="48726">MERKFTHSDLTDLTRSQLVELVEAQLHLWPVASKGKFRRGKTNMKVMTDALLTGQFTTREPLSPAPSGNILPLPLPVLPVPVENSAESQHATTQIVPVVPFILADADISQVSEEPGPSSLPTDAALEGMNTEGRTCSIVLLIEDTRHFFNDKISQRVQVPVAHSGDGKTQVNAKDVILALQTSIAACEGPARIGTPDLENPEFTTFFGILEGREYIELAENESQILVVPRDRRLELTIARIGFCQGVKAAVREEKPATTPLPDPFTQFEEFTRTEQVRLAASPAATTVKKKPPKPLTSEERDWLTAKVEAMGGFETFKKHHNQRLNNLNRVLYWKFAADFSRKYYKTEWPILRVDHEHSNGTLIRKHALETVLNMKTTALNQAINMSRILDKCYHGATKSREVVDSVENTESESLGSEALVNFLLAWDKEHLGFGVN</sequence>
<organism evidence="1 2">
    <name type="scientific">Mycena alexandri</name>
    <dbReference type="NCBI Taxonomy" id="1745969"/>
    <lineage>
        <taxon>Eukaryota</taxon>
        <taxon>Fungi</taxon>
        <taxon>Dikarya</taxon>
        <taxon>Basidiomycota</taxon>
        <taxon>Agaricomycotina</taxon>
        <taxon>Agaricomycetes</taxon>
        <taxon>Agaricomycetidae</taxon>
        <taxon>Agaricales</taxon>
        <taxon>Marasmiineae</taxon>
        <taxon>Mycenaceae</taxon>
        <taxon>Mycena</taxon>
    </lineage>
</organism>
<keyword evidence="2" id="KW-1185">Reference proteome</keyword>
<accession>A0AAD6T0H4</accession>
<dbReference type="AlphaFoldDB" id="A0AAD6T0H4"/>
<proteinExistence type="predicted"/>
<name>A0AAD6T0H4_9AGAR</name>
<dbReference type="EMBL" id="JARJCM010000040">
    <property type="protein sequence ID" value="KAJ7036872.1"/>
    <property type="molecule type" value="Genomic_DNA"/>
</dbReference>
<evidence type="ECO:0000313" key="1">
    <source>
        <dbReference type="EMBL" id="KAJ7036872.1"/>
    </source>
</evidence>
<comment type="caution">
    <text evidence="1">The sequence shown here is derived from an EMBL/GenBank/DDBJ whole genome shotgun (WGS) entry which is preliminary data.</text>
</comment>
<reference evidence="1" key="1">
    <citation type="submission" date="2023-03" db="EMBL/GenBank/DDBJ databases">
        <title>Massive genome expansion in bonnet fungi (Mycena s.s.) driven by repeated elements and novel gene families across ecological guilds.</title>
        <authorList>
            <consortium name="Lawrence Berkeley National Laboratory"/>
            <person name="Harder C.B."/>
            <person name="Miyauchi S."/>
            <person name="Viragh M."/>
            <person name="Kuo A."/>
            <person name="Thoen E."/>
            <person name="Andreopoulos B."/>
            <person name="Lu D."/>
            <person name="Skrede I."/>
            <person name="Drula E."/>
            <person name="Henrissat B."/>
            <person name="Morin E."/>
            <person name="Kohler A."/>
            <person name="Barry K."/>
            <person name="LaButti K."/>
            <person name="Morin E."/>
            <person name="Salamov A."/>
            <person name="Lipzen A."/>
            <person name="Mereny Z."/>
            <person name="Hegedus B."/>
            <person name="Baldrian P."/>
            <person name="Stursova M."/>
            <person name="Weitz H."/>
            <person name="Taylor A."/>
            <person name="Grigoriev I.V."/>
            <person name="Nagy L.G."/>
            <person name="Martin F."/>
            <person name="Kauserud H."/>
        </authorList>
    </citation>
    <scope>NUCLEOTIDE SEQUENCE</scope>
    <source>
        <strain evidence="1">CBHHK200</strain>
    </source>
</reference>